<name>A0A2H6KD97_9APIC</name>
<gene>
    <name evidence="1" type="ORF">BOVATA_024580</name>
</gene>
<comment type="caution">
    <text evidence="1">The sequence shown here is derived from an EMBL/GenBank/DDBJ whole genome shotgun (WGS) entry which is preliminary data.</text>
</comment>
<dbReference type="OrthoDB" id="425925at2759"/>
<proteinExistence type="predicted"/>
<dbReference type="Proteomes" id="UP000236319">
    <property type="component" value="Unassembled WGS sequence"/>
</dbReference>
<keyword evidence="2" id="KW-1185">Reference proteome</keyword>
<evidence type="ECO:0000313" key="1">
    <source>
        <dbReference type="EMBL" id="GBE60965.1"/>
    </source>
</evidence>
<protein>
    <submittedName>
        <fullName evidence="1">Extracellular matrix-binding ebh, putative</fullName>
    </submittedName>
</protein>
<dbReference type="EMBL" id="BDSA01000002">
    <property type="protein sequence ID" value="GBE60965.1"/>
    <property type="molecule type" value="Genomic_DNA"/>
</dbReference>
<dbReference type="VEuPathDB" id="PiroplasmaDB:BOVATA_024580"/>
<accession>A0A2H6KD97</accession>
<sequence length="1022" mass="112216">MDKSLKTDLKGVKQKIVSGIQVVIRDLGVNDLGEKVKDDLQSLRSNILGLTSKVTGDRTASDLVKGQLEELDKAKFEFKQKTDPIKTHTDGLTDNFNRVIKTPLSKAVQQVDSAIGELGDNFDKSTNISGIIENIKQKVAAIKGSDKGKQGLDGIVAKVKELANAFVQNRSRDSGFYARVGGWLEGVIGNGKPLGENGYKKGLEAVNSWLGTNGDAALRDQVKNHTMAALNSQIGAAQGKIGAVKEGINKNLSAIVSACEEFVKELDKEITKSGIDKLANPIALKIRSWMNGQSLWNGVTDADLKCAVRYSLVALCASVRQVGNEINSLGTDKFGEILDTIKPVVDRLYSNLEQATSQSNPPGASDQESPAATVDTRLEEVREFVNGENSDKDLAKIFNEKVTDELTKAVTALPSAVTQFNDAAETQIREAAKAAIKEAAEQISEDKNVTPDELKKTMQYFSGQFTKIIDHTHGLQSSLEKKVNEHIGEDDPPGQQGGKAAEKVKITKAKFPNYDGHVKQEKIKALQPGGTLTGVAGEGHLPAAIGNIKTEVDKALEMIEPRPRDGVDKIDTSTFTEPFNKIRTQLVAITEILTNDGRGFLGDRTITDKKGIKILLTELERALEKDRLDKAPKGLDEIKKAIEGMQKGAFTTQPKAIDKAVQEIKLQLEKLRRKLKNESGAKDKDVIERLTDLRNVGLGQNSWNGKMSNGKTLSGLGRIESELNTEINKLPQQTGIITAAIDAIEWELRIIGVKLDHKHTHDDIIDRLEWLGRKLGKNAKKDRVNLQTIYEVISWVQDWPFTQHPNTIQTANNLIKQELTALQGELQGTKPGEDVIATLNDLKGDGLSKNSWHPNGKNGKGLKSIESELQHQQSELSSQPGEIGGGVDQITTELQRLQKQLNDEVTEKLRKLKDHGLTEGKEAWTHEGKSLTGIQKITTDIEAIKTTDVKDVRHYVVALCSAVRHNARDLKGILKEVKEILLDKEMKKIYSDIYNLLFGPLDNVIRSLKKFDKYAALAASLI</sequence>
<dbReference type="GeneID" id="39874735"/>
<organism evidence="1 2">
    <name type="scientific">Babesia ovata</name>
    <dbReference type="NCBI Taxonomy" id="189622"/>
    <lineage>
        <taxon>Eukaryota</taxon>
        <taxon>Sar</taxon>
        <taxon>Alveolata</taxon>
        <taxon>Apicomplexa</taxon>
        <taxon>Aconoidasida</taxon>
        <taxon>Piroplasmida</taxon>
        <taxon>Babesiidae</taxon>
        <taxon>Babesia</taxon>
    </lineage>
</organism>
<reference evidence="1 2" key="1">
    <citation type="journal article" date="2017" name="BMC Genomics">
        <title>Whole-genome assembly of Babesia ovata and comparative genomics between closely related pathogens.</title>
        <authorList>
            <person name="Yamagishi J."/>
            <person name="Asada M."/>
            <person name="Hakimi H."/>
            <person name="Tanaka T.Q."/>
            <person name="Sugimoto C."/>
            <person name="Kawazu S."/>
        </authorList>
    </citation>
    <scope>NUCLEOTIDE SEQUENCE [LARGE SCALE GENOMIC DNA]</scope>
    <source>
        <strain evidence="1 2">Miyake</strain>
    </source>
</reference>
<evidence type="ECO:0000313" key="2">
    <source>
        <dbReference type="Proteomes" id="UP000236319"/>
    </source>
</evidence>
<dbReference type="AlphaFoldDB" id="A0A2H6KD97"/>
<dbReference type="RefSeq" id="XP_028867208.1">
    <property type="nucleotide sequence ID" value="XM_029011375.1"/>
</dbReference>